<gene>
    <name evidence="1" type="ORF">F1325_15495</name>
</gene>
<dbReference type="KEGG" id="pcol:F1325_15495"/>
<keyword evidence="2" id="KW-1185">Reference proteome</keyword>
<dbReference type="AlphaFoldDB" id="A0A6I7DC91"/>
<sequence>MQLSTRQVRVFTLATLLSSGKKVPTIKIISALECSEPTLTRVLKEIRDSYGAEIKYSKASRAYQMTERGQLDSKALRRMREALSASEDLRHNGMTSRVYLDKDKKKSVSLSLKMSALRKIDRLSYLNNSTRSEAVELLVDHYIENLIQSTLAEIAEKEKEKKNSN</sequence>
<evidence type="ECO:0000313" key="1">
    <source>
        <dbReference type="EMBL" id="QHN11773.1"/>
    </source>
</evidence>
<evidence type="ECO:0000313" key="2">
    <source>
        <dbReference type="Proteomes" id="UP000464700"/>
    </source>
</evidence>
<dbReference type="RefSeq" id="WP_109373001.1">
    <property type="nucleotide sequence ID" value="NZ_CAXOLP010000007.1"/>
</dbReference>
<protein>
    <submittedName>
        <fullName evidence="1">Tellurium resistance protein TerW</fullName>
    </submittedName>
</protein>
<dbReference type="EMBL" id="CP043925">
    <property type="protein sequence ID" value="QHN11773.1"/>
    <property type="molecule type" value="Genomic_DNA"/>
</dbReference>
<accession>A0A6I7DC91</accession>
<dbReference type="Proteomes" id="UP000464700">
    <property type="component" value="Chromosome"/>
</dbReference>
<name>A0A6I7DC91_9GAMM</name>
<proteinExistence type="predicted"/>
<organism evidence="1 2">
    <name type="scientific">Proteus columbae</name>
    <dbReference type="NCBI Taxonomy" id="1987580"/>
    <lineage>
        <taxon>Bacteria</taxon>
        <taxon>Pseudomonadati</taxon>
        <taxon>Pseudomonadota</taxon>
        <taxon>Gammaproteobacteria</taxon>
        <taxon>Enterobacterales</taxon>
        <taxon>Morganellaceae</taxon>
        <taxon>Proteus</taxon>
    </lineage>
</organism>
<reference evidence="1 2" key="1">
    <citation type="submission" date="2019-09" db="EMBL/GenBank/DDBJ databases">
        <title>Emergence of a chromosome-mediated tetracycline resistance gene in Proteus strain.</title>
        <authorList>
            <person name="He D."/>
            <person name="Wang L."/>
        </authorList>
    </citation>
    <scope>NUCLEOTIDE SEQUENCE [LARGE SCALE GENOMIC DNA]</scope>
    <source>
        <strain evidence="1 2">T60</strain>
    </source>
</reference>